<dbReference type="HAMAP" id="MF_00074">
    <property type="entry name" value="16SrRNA_methyltr_G"/>
    <property type="match status" value="1"/>
</dbReference>
<dbReference type="Proteomes" id="UP000823889">
    <property type="component" value="Unassembled WGS sequence"/>
</dbReference>
<feature type="binding site" evidence="6">
    <location>
        <position position="154"/>
    </location>
    <ligand>
        <name>S-adenosyl-L-methionine</name>
        <dbReference type="ChEBI" id="CHEBI:59789"/>
    </ligand>
</feature>
<dbReference type="PANTHER" id="PTHR31760:SF0">
    <property type="entry name" value="S-ADENOSYL-L-METHIONINE-DEPENDENT METHYLTRANSFERASES SUPERFAMILY PROTEIN"/>
    <property type="match status" value="1"/>
</dbReference>
<comment type="function">
    <text evidence="6">Specifically methylates the N7 position of guanine in position 527 of 16S rRNA.</text>
</comment>
<comment type="caution">
    <text evidence="6">Lacks conserved residue(s) required for the propagation of feature annotation.</text>
</comment>
<evidence type="ECO:0000256" key="5">
    <source>
        <dbReference type="ARBA" id="ARBA00022691"/>
    </source>
</evidence>
<keyword evidence="4 6" id="KW-0808">Transferase</keyword>
<comment type="subcellular location">
    <subcellularLocation>
        <location evidence="6">Cytoplasm</location>
    </subcellularLocation>
</comment>
<dbReference type="PIRSF" id="PIRSF003078">
    <property type="entry name" value="GidB"/>
    <property type="match status" value="1"/>
</dbReference>
<evidence type="ECO:0000256" key="4">
    <source>
        <dbReference type="ARBA" id="ARBA00022679"/>
    </source>
</evidence>
<comment type="catalytic activity">
    <reaction evidence="6">
        <text>guanosine(527) in 16S rRNA + S-adenosyl-L-methionine = N(7)-methylguanosine(527) in 16S rRNA + S-adenosyl-L-homocysteine</text>
        <dbReference type="Rhea" id="RHEA:42732"/>
        <dbReference type="Rhea" id="RHEA-COMP:10209"/>
        <dbReference type="Rhea" id="RHEA-COMP:10210"/>
        <dbReference type="ChEBI" id="CHEBI:57856"/>
        <dbReference type="ChEBI" id="CHEBI:59789"/>
        <dbReference type="ChEBI" id="CHEBI:74269"/>
        <dbReference type="ChEBI" id="CHEBI:74480"/>
        <dbReference type="EC" id="2.1.1.170"/>
    </reaction>
</comment>
<organism evidence="7 8">
    <name type="scientific">Candidatus Paenalcaligenes intestinipullorum</name>
    <dbReference type="NCBI Taxonomy" id="2838718"/>
    <lineage>
        <taxon>Bacteria</taxon>
        <taxon>Pseudomonadati</taxon>
        <taxon>Pseudomonadota</taxon>
        <taxon>Betaproteobacteria</taxon>
        <taxon>Burkholderiales</taxon>
        <taxon>Alcaligenaceae</taxon>
        <taxon>Paenalcaligenes</taxon>
    </lineage>
</organism>
<protein>
    <recommendedName>
        <fullName evidence="6">Ribosomal RNA small subunit methyltransferase G</fullName>
        <ecNumber evidence="6">2.1.1.170</ecNumber>
    </recommendedName>
    <alternativeName>
        <fullName evidence="6">16S rRNA 7-methylguanosine methyltransferase</fullName>
        <shortName evidence="6">16S rRNA m7G methyltransferase</shortName>
    </alternativeName>
</protein>
<dbReference type="GO" id="GO:0070043">
    <property type="term" value="F:rRNA (guanine-N7-)-methyltransferase activity"/>
    <property type="evidence" value="ECO:0007669"/>
    <property type="project" value="UniProtKB-UniRule"/>
</dbReference>
<keyword evidence="1 6" id="KW-0963">Cytoplasm</keyword>
<gene>
    <name evidence="6 7" type="primary">rsmG</name>
    <name evidence="7" type="ORF">H9906_07925</name>
</gene>
<proteinExistence type="inferred from homology"/>
<dbReference type="Gene3D" id="3.40.50.150">
    <property type="entry name" value="Vaccinia Virus protein VP39"/>
    <property type="match status" value="1"/>
</dbReference>
<feature type="binding site" evidence="6">
    <location>
        <begin position="140"/>
        <end position="141"/>
    </location>
    <ligand>
        <name>S-adenosyl-L-methionine</name>
        <dbReference type="ChEBI" id="CHEBI:59789"/>
    </ligand>
</feature>
<reference evidence="7" key="1">
    <citation type="journal article" date="2021" name="PeerJ">
        <title>Extensive microbial diversity within the chicken gut microbiome revealed by metagenomics and culture.</title>
        <authorList>
            <person name="Gilroy R."/>
            <person name="Ravi A."/>
            <person name="Getino M."/>
            <person name="Pursley I."/>
            <person name="Horton D.L."/>
            <person name="Alikhan N.F."/>
            <person name="Baker D."/>
            <person name="Gharbi K."/>
            <person name="Hall N."/>
            <person name="Watson M."/>
            <person name="Adriaenssens E.M."/>
            <person name="Foster-Nyarko E."/>
            <person name="Jarju S."/>
            <person name="Secka A."/>
            <person name="Antonio M."/>
            <person name="Oren A."/>
            <person name="Chaudhuri R.R."/>
            <person name="La Ragione R."/>
            <person name="Hildebrand F."/>
            <person name="Pallen M.J."/>
        </authorList>
    </citation>
    <scope>NUCLEOTIDE SEQUENCE</scope>
    <source>
        <strain evidence="7">9264</strain>
    </source>
</reference>
<dbReference type="EMBL" id="DWUQ01000164">
    <property type="protein sequence ID" value="HJD44934.1"/>
    <property type="molecule type" value="Genomic_DNA"/>
</dbReference>
<feature type="binding site" evidence="6">
    <location>
        <position position="89"/>
    </location>
    <ligand>
        <name>S-adenosyl-L-methionine</name>
        <dbReference type="ChEBI" id="CHEBI:59789"/>
    </ligand>
</feature>
<keyword evidence="2 6" id="KW-0698">rRNA processing</keyword>
<evidence type="ECO:0000313" key="8">
    <source>
        <dbReference type="Proteomes" id="UP000823889"/>
    </source>
</evidence>
<evidence type="ECO:0000313" key="7">
    <source>
        <dbReference type="EMBL" id="HJD44934.1"/>
    </source>
</evidence>
<dbReference type="PANTHER" id="PTHR31760">
    <property type="entry name" value="S-ADENOSYL-L-METHIONINE-DEPENDENT METHYLTRANSFERASES SUPERFAMILY PROTEIN"/>
    <property type="match status" value="1"/>
</dbReference>
<keyword evidence="3 6" id="KW-0489">Methyltransferase</keyword>
<feature type="binding site" evidence="6">
    <location>
        <position position="94"/>
    </location>
    <ligand>
        <name>S-adenosyl-L-methionine</name>
        <dbReference type="ChEBI" id="CHEBI:59789"/>
    </ligand>
</feature>
<dbReference type="GO" id="GO:0005829">
    <property type="term" value="C:cytosol"/>
    <property type="evidence" value="ECO:0007669"/>
    <property type="project" value="TreeGrafter"/>
</dbReference>
<reference evidence="7" key="2">
    <citation type="submission" date="2021-04" db="EMBL/GenBank/DDBJ databases">
        <authorList>
            <person name="Gilroy R."/>
        </authorList>
    </citation>
    <scope>NUCLEOTIDE SEQUENCE</scope>
    <source>
        <strain evidence="7">9264</strain>
    </source>
</reference>
<comment type="caution">
    <text evidence="7">The sequence shown here is derived from an EMBL/GenBank/DDBJ whole genome shotgun (WGS) entry which is preliminary data.</text>
</comment>
<comment type="similarity">
    <text evidence="6">Belongs to the methyltransferase superfamily. RNA methyltransferase RsmG family.</text>
</comment>
<dbReference type="Pfam" id="PF02527">
    <property type="entry name" value="GidB"/>
    <property type="match status" value="1"/>
</dbReference>
<dbReference type="AlphaFoldDB" id="A0A9D2RGR8"/>
<evidence type="ECO:0000256" key="6">
    <source>
        <dbReference type="HAMAP-Rule" id="MF_00074"/>
    </source>
</evidence>
<evidence type="ECO:0000256" key="2">
    <source>
        <dbReference type="ARBA" id="ARBA00022552"/>
    </source>
</evidence>
<name>A0A9D2RGR8_9BURK</name>
<evidence type="ECO:0000256" key="3">
    <source>
        <dbReference type="ARBA" id="ARBA00022603"/>
    </source>
</evidence>
<accession>A0A9D2RGR8</accession>
<dbReference type="NCBIfam" id="TIGR00138">
    <property type="entry name" value="rsmG_gidB"/>
    <property type="match status" value="1"/>
</dbReference>
<dbReference type="SUPFAM" id="SSF53335">
    <property type="entry name" value="S-adenosyl-L-methionine-dependent methyltransferases"/>
    <property type="match status" value="1"/>
</dbReference>
<dbReference type="InterPro" id="IPR003682">
    <property type="entry name" value="rRNA_ssu_MeTfrase_G"/>
</dbReference>
<dbReference type="InterPro" id="IPR029063">
    <property type="entry name" value="SAM-dependent_MTases_sf"/>
</dbReference>
<evidence type="ECO:0000256" key="1">
    <source>
        <dbReference type="ARBA" id="ARBA00022490"/>
    </source>
</evidence>
<dbReference type="EC" id="2.1.1.170" evidence="6"/>
<dbReference type="CDD" id="cd02440">
    <property type="entry name" value="AdoMet_MTases"/>
    <property type="match status" value="1"/>
</dbReference>
<sequence length="223" mass="24651">MSHTDVDFQARLLVAAERLKLDLSADAVEKLLVYIQQLQRWNKTYNLTALRDPEQMLIQHVFDSMAVVPLFKEVLHTSVPNSARIVDVGAGAGLPGVVLAICLPEVQVTCVDAVEKKMAFVRQMTAVLSLPNLKAEHRRIEQGESYQADVVTSRAFASLVDFVSLARFHVKPNGYMLAMKGKHPSDEIAALVASELADVEQVKTVEVPELDAERCVVYLKPKG</sequence>
<keyword evidence="5 6" id="KW-0949">S-adenosyl-L-methionine</keyword>